<comment type="pathway">
    <text evidence="3 19">Cofactor biosynthesis; adenosylcobalamin biosynthesis; adenosylcobalamin from cob(II)yrinate a,c-diamide: step 7/7.</text>
</comment>
<evidence type="ECO:0000256" key="10">
    <source>
        <dbReference type="ARBA" id="ARBA00022692"/>
    </source>
</evidence>
<evidence type="ECO:0000256" key="3">
    <source>
        <dbReference type="ARBA" id="ARBA00004663"/>
    </source>
</evidence>
<keyword evidence="7 19" id="KW-1003">Cell membrane</keyword>
<comment type="catalytic activity">
    <reaction evidence="18 19">
        <text>alpha-ribazole 5'-phosphate + adenosylcob(III)inamide-GDP = adenosylcob(III)alamin 5'-phosphate + GMP + H(+)</text>
        <dbReference type="Rhea" id="RHEA:23560"/>
        <dbReference type="ChEBI" id="CHEBI:15378"/>
        <dbReference type="ChEBI" id="CHEBI:57918"/>
        <dbReference type="ChEBI" id="CHEBI:58115"/>
        <dbReference type="ChEBI" id="CHEBI:60487"/>
        <dbReference type="ChEBI" id="CHEBI:60493"/>
        <dbReference type="EC" id="2.7.8.26"/>
    </reaction>
</comment>
<evidence type="ECO:0000256" key="2">
    <source>
        <dbReference type="ARBA" id="ARBA00004651"/>
    </source>
</evidence>
<evidence type="ECO:0000256" key="11">
    <source>
        <dbReference type="ARBA" id="ARBA00022842"/>
    </source>
</evidence>
<dbReference type="GO" id="GO:0005886">
    <property type="term" value="C:plasma membrane"/>
    <property type="evidence" value="ECO:0007669"/>
    <property type="project" value="UniProtKB-SubCell"/>
</dbReference>
<name>A0A6B2JYF0_9RHOB</name>
<feature type="transmembrane region" description="Helical" evidence="19">
    <location>
        <begin position="117"/>
        <end position="135"/>
    </location>
</feature>
<evidence type="ECO:0000313" key="20">
    <source>
        <dbReference type="EMBL" id="NDV00392.1"/>
    </source>
</evidence>
<evidence type="ECO:0000256" key="4">
    <source>
        <dbReference type="ARBA" id="ARBA00010561"/>
    </source>
</evidence>
<feature type="transmembrane region" description="Helical" evidence="19">
    <location>
        <begin position="194"/>
        <end position="222"/>
    </location>
</feature>
<dbReference type="InterPro" id="IPR003805">
    <property type="entry name" value="CobS"/>
</dbReference>
<comment type="function">
    <text evidence="14 19">Joins adenosylcobinamide-GDP and alpha-ribazole to generate adenosylcobalamin (Ado-cobalamin). Also synthesizes adenosylcobalamin 5'-phosphate from adenosylcobinamide-GDP and alpha-ribazole 5'-phosphate.</text>
</comment>
<dbReference type="NCBIfam" id="TIGR00317">
    <property type="entry name" value="cobS"/>
    <property type="match status" value="1"/>
</dbReference>
<evidence type="ECO:0000256" key="1">
    <source>
        <dbReference type="ARBA" id="ARBA00001946"/>
    </source>
</evidence>
<evidence type="ECO:0000256" key="9">
    <source>
        <dbReference type="ARBA" id="ARBA00022679"/>
    </source>
</evidence>
<evidence type="ECO:0000256" key="15">
    <source>
        <dbReference type="ARBA" id="ARBA00032605"/>
    </source>
</evidence>
<comment type="subcellular location">
    <subcellularLocation>
        <location evidence="2 19">Cell membrane</location>
        <topology evidence="2 19">Multi-pass membrane protein</topology>
    </subcellularLocation>
</comment>
<keyword evidence="11 19" id="KW-0460">Magnesium</keyword>
<feature type="transmembrane region" description="Helical" evidence="19">
    <location>
        <begin position="41"/>
        <end position="67"/>
    </location>
</feature>
<organism evidence="20 21">
    <name type="scientific">Pseudoroseicyclus tamaricis</name>
    <dbReference type="NCBI Taxonomy" id="2705421"/>
    <lineage>
        <taxon>Bacteria</taxon>
        <taxon>Pseudomonadati</taxon>
        <taxon>Pseudomonadota</taxon>
        <taxon>Alphaproteobacteria</taxon>
        <taxon>Rhodobacterales</taxon>
        <taxon>Paracoccaceae</taxon>
        <taxon>Pseudoroseicyclus</taxon>
    </lineage>
</organism>
<reference evidence="20 21" key="1">
    <citation type="submission" date="2020-02" db="EMBL/GenBank/DDBJ databases">
        <title>Pseudoroseicyclus tamarix, sp. nov., isolated from offshore sediment of a Tamarix chinensis forest.</title>
        <authorList>
            <person name="Gai Y."/>
        </authorList>
    </citation>
    <scope>NUCLEOTIDE SEQUENCE [LARGE SCALE GENOMIC DNA]</scope>
    <source>
        <strain evidence="20 21">CLL3-39</strain>
    </source>
</reference>
<proteinExistence type="inferred from homology"/>
<dbReference type="PANTHER" id="PTHR34148">
    <property type="entry name" value="ADENOSYLCOBINAMIDE-GDP RIBAZOLETRANSFERASE"/>
    <property type="match status" value="1"/>
</dbReference>
<keyword evidence="21" id="KW-1185">Reference proteome</keyword>
<evidence type="ECO:0000256" key="17">
    <source>
        <dbReference type="ARBA" id="ARBA00048623"/>
    </source>
</evidence>
<dbReference type="RefSeq" id="WP_163890667.1">
    <property type="nucleotide sequence ID" value="NZ_JAAFYS010000001.1"/>
</dbReference>
<dbReference type="GO" id="GO:0051073">
    <property type="term" value="F:adenosylcobinamide-GDP ribazoletransferase activity"/>
    <property type="evidence" value="ECO:0007669"/>
    <property type="project" value="UniProtKB-UniRule"/>
</dbReference>
<dbReference type="GO" id="GO:0008818">
    <property type="term" value="F:cobalamin 5'-phosphate synthase activity"/>
    <property type="evidence" value="ECO:0007669"/>
    <property type="project" value="UniProtKB-UniRule"/>
</dbReference>
<accession>A0A6B2JYF0</accession>
<sequence length="254" mass="25282">MARIGDIGWQGLELRDIGAALGLLTRLPVGRVAHERGAKAAWAYPVAGLAVGLVSGLAGAMALWLGLTPALAAVTVLAAQALGTGALHEDGLADTADGLWGGWDKARRLEIMRDSRTGAYGVLALVLVTLARFAATEAVIAAGLLWPALLAVPTLARGLMAAVMAALPPARADGLSHGTGRPGRAGWLGLGLGALWALLMLGVWAVPVALAAGAAVGALALLARAKIGGQTGDILGACCLLAELGGLAALVALA</sequence>
<evidence type="ECO:0000313" key="21">
    <source>
        <dbReference type="Proteomes" id="UP000474757"/>
    </source>
</evidence>
<dbReference type="Pfam" id="PF02654">
    <property type="entry name" value="CobS"/>
    <property type="match status" value="1"/>
</dbReference>
<comment type="similarity">
    <text evidence="4 19">Belongs to the CobS family.</text>
</comment>
<dbReference type="UniPathway" id="UPA00148">
    <property type="reaction ID" value="UER00238"/>
</dbReference>
<dbReference type="EMBL" id="JAAGAB010000001">
    <property type="protein sequence ID" value="NDV00392.1"/>
    <property type="molecule type" value="Genomic_DNA"/>
</dbReference>
<keyword evidence="12 19" id="KW-1133">Transmembrane helix</keyword>
<evidence type="ECO:0000256" key="14">
    <source>
        <dbReference type="ARBA" id="ARBA00025228"/>
    </source>
</evidence>
<evidence type="ECO:0000256" key="18">
    <source>
        <dbReference type="ARBA" id="ARBA00049504"/>
    </source>
</evidence>
<dbReference type="HAMAP" id="MF_00719">
    <property type="entry name" value="CobS"/>
    <property type="match status" value="1"/>
</dbReference>
<keyword evidence="8 19" id="KW-0169">Cobalamin biosynthesis</keyword>
<evidence type="ECO:0000256" key="7">
    <source>
        <dbReference type="ARBA" id="ARBA00022475"/>
    </source>
</evidence>
<evidence type="ECO:0000256" key="6">
    <source>
        <dbReference type="ARBA" id="ARBA00015850"/>
    </source>
</evidence>
<comment type="catalytic activity">
    <reaction evidence="17 19">
        <text>alpha-ribazole + adenosylcob(III)inamide-GDP = adenosylcob(III)alamin + GMP + H(+)</text>
        <dbReference type="Rhea" id="RHEA:16049"/>
        <dbReference type="ChEBI" id="CHEBI:10329"/>
        <dbReference type="ChEBI" id="CHEBI:15378"/>
        <dbReference type="ChEBI" id="CHEBI:18408"/>
        <dbReference type="ChEBI" id="CHEBI:58115"/>
        <dbReference type="ChEBI" id="CHEBI:60487"/>
        <dbReference type="EC" id="2.7.8.26"/>
    </reaction>
</comment>
<evidence type="ECO:0000256" key="19">
    <source>
        <dbReference type="HAMAP-Rule" id="MF_00719"/>
    </source>
</evidence>
<dbReference type="Proteomes" id="UP000474757">
    <property type="component" value="Unassembled WGS sequence"/>
</dbReference>
<evidence type="ECO:0000256" key="8">
    <source>
        <dbReference type="ARBA" id="ARBA00022573"/>
    </source>
</evidence>
<feature type="transmembrane region" description="Helical" evidence="19">
    <location>
        <begin position="144"/>
        <end position="167"/>
    </location>
</feature>
<keyword evidence="9 19" id="KW-0808">Transferase</keyword>
<comment type="cofactor">
    <cofactor evidence="1 19">
        <name>Mg(2+)</name>
        <dbReference type="ChEBI" id="CHEBI:18420"/>
    </cofactor>
</comment>
<feature type="transmembrane region" description="Helical" evidence="19">
    <location>
        <begin position="234"/>
        <end position="253"/>
    </location>
</feature>
<dbReference type="EC" id="2.7.8.26" evidence="5 19"/>
<dbReference type="AlphaFoldDB" id="A0A6B2JYF0"/>
<protein>
    <recommendedName>
        <fullName evidence="6 19">Adenosylcobinamide-GDP ribazoletransferase</fullName>
        <ecNumber evidence="5 19">2.7.8.26</ecNumber>
    </recommendedName>
    <alternativeName>
        <fullName evidence="16 19">Cobalamin synthase</fullName>
    </alternativeName>
    <alternativeName>
        <fullName evidence="15 19">Cobalamin-5'-phosphate synthase</fullName>
    </alternativeName>
</protein>
<keyword evidence="13 19" id="KW-0472">Membrane</keyword>
<comment type="caution">
    <text evidence="20">The sequence shown here is derived from an EMBL/GenBank/DDBJ whole genome shotgun (WGS) entry which is preliminary data.</text>
</comment>
<dbReference type="PANTHER" id="PTHR34148:SF1">
    <property type="entry name" value="ADENOSYLCOBINAMIDE-GDP RIBAZOLETRANSFERASE"/>
    <property type="match status" value="1"/>
</dbReference>
<gene>
    <name evidence="19 20" type="primary">cobS</name>
    <name evidence="20" type="ORF">GZA08_05330</name>
</gene>
<dbReference type="GO" id="GO:0009236">
    <property type="term" value="P:cobalamin biosynthetic process"/>
    <property type="evidence" value="ECO:0007669"/>
    <property type="project" value="UniProtKB-UniRule"/>
</dbReference>
<evidence type="ECO:0000256" key="5">
    <source>
        <dbReference type="ARBA" id="ARBA00013200"/>
    </source>
</evidence>
<evidence type="ECO:0000256" key="12">
    <source>
        <dbReference type="ARBA" id="ARBA00022989"/>
    </source>
</evidence>
<keyword evidence="10 19" id="KW-0812">Transmembrane</keyword>
<evidence type="ECO:0000256" key="13">
    <source>
        <dbReference type="ARBA" id="ARBA00023136"/>
    </source>
</evidence>
<evidence type="ECO:0000256" key="16">
    <source>
        <dbReference type="ARBA" id="ARBA00032853"/>
    </source>
</evidence>